<accession>A0AB34G2B3</accession>
<organism evidence="3 4">
    <name type="scientific">Purpureocillium lavendulum</name>
    <dbReference type="NCBI Taxonomy" id="1247861"/>
    <lineage>
        <taxon>Eukaryota</taxon>
        <taxon>Fungi</taxon>
        <taxon>Dikarya</taxon>
        <taxon>Ascomycota</taxon>
        <taxon>Pezizomycotina</taxon>
        <taxon>Sordariomycetes</taxon>
        <taxon>Hypocreomycetidae</taxon>
        <taxon>Hypocreales</taxon>
        <taxon>Ophiocordycipitaceae</taxon>
        <taxon>Purpureocillium</taxon>
    </lineage>
</organism>
<dbReference type="Pfam" id="PF03370">
    <property type="entry name" value="CBM_21"/>
    <property type="match status" value="1"/>
</dbReference>
<dbReference type="PANTHER" id="PTHR12307">
    <property type="entry name" value="PROTEIN PHOSPHATASE 1 REGULATORY SUBUNIT"/>
    <property type="match status" value="1"/>
</dbReference>
<dbReference type="InterPro" id="IPR005036">
    <property type="entry name" value="CBM21_dom"/>
</dbReference>
<dbReference type="Proteomes" id="UP001163105">
    <property type="component" value="Unassembled WGS sequence"/>
</dbReference>
<dbReference type="GO" id="GO:0005979">
    <property type="term" value="P:regulation of glycogen biosynthetic process"/>
    <property type="evidence" value="ECO:0007669"/>
    <property type="project" value="TreeGrafter"/>
</dbReference>
<dbReference type="EMBL" id="JAQHRD010000002">
    <property type="protein sequence ID" value="KAJ6444716.1"/>
    <property type="molecule type" value="Genomic_DNA"/>
</dbReference>
<dbReference type="GO" id="GO:0000164">
    <property type="term" value="C:protein phosphatase type 1 complex"/>
    <property type="evidence" value="ECO:0007669"/>
    <property type="project" value="TreeGrafter"/>
</dbReference>
<dbReference type="Gene3D" id="2.60.40.2440">
    <property type="entry name" value="Carbohydrate binding type-21 domain"/>
    <property type="match status" value="1"/>
</dbReference>
<evidence type="ECO:0000313" key="4">
    <source>
        <dbReference type="Proteomes" id="UP001163105"/>
    </source>
</evidence>
<evidence type="ECO:0000256" key="1">
    <source>
        <dbReference type="SAM" id="MobiDB-lite"/>
    </source>
</evidence>
<name>A0AB34G2B3_9HYPO</name>
<sequence length="630" mass="70565">MSVLEEETDEHRTERPQMVRKKQGELVPPALRSPLRGRPSSIIPGSPILSKAVHFDSNLEHVRHFMSPGASPSDSCDDDVEFPLAENSRQNVQKPPDEWKILMPNFPDNSAGRESLPVRLEQLLLLNTQKHLVGSISVAKSVFPEAVVCRFTFDYWKTTSEAAGRSMYYGQTTLGETLFDRDRFGFAINLGDIAELEFKTLFLDVGYTANGQDYWDNNNASHFQVDFRRRRLPIKGKNHFQRTTSQPANVLPRSTRRNGNANIPRHEAKEKPDDFNGVDERFDSDLSLDQAIREHLGVSNDLASGNDDSPSKPLTCSQPLDQSDKVLSEESTVNSNDHLEMITEASDFSSEAPLTEPSSAPWSDKAGTTEPSSLSYGADMDSEYTADAKPLMNFYNYATLEFDKDLQEGDDVQSITSITDDIGSLAESTSTLVRHREAAINYFVKKFTDDPELLALYQDAAERMNEARFVRNHRRLLKRYFLDLRSEGHTPSEKLAVKFLQLRSDRTRISSEICRVAKSSDSTVREQVNIMLDQAKDKLFLLDRFLGQQVSAAGAKGVIESRATKDVDVTSEASEDSDAGESETGMDGRLPKLDATAEFLTMGRPFSVYKQNLRGFLQLGIHEPEAKPAT</sequence>
<dbReference type="PANTHER" id="PTHR12307:SF36">
    <property type="entry name" value="GLYCOGEN-BINDING SUBUNIT 76A"/>
    <property type="match status" value="1"/>
</dbReference>
<dbReference type="GO" id="GO:2001069">
    <property type="term" value="F:glycogen binding"/>
    <property type="evidence" value="ECO:0007669"/>
    <property type="project" value="TreeGrafter"/>
</dbReference>
<proteinExistence type="predicted"/>
<feature type="compositionally biased region" description="Basic and acidic residues" evidence="1">
    <location>
        <begin position="264"/>
        <end position="281"/>
    </location>
</feature>
<reference evidence="3" key="1">
    <citation type="submission" date="2023-01" db="EMBL/GenBank/DDBJ databases">
        <title>The growth and conidiation of Purpureocillium lavendulum are regulated by nitrogen source and histone H3K14 acetylation.</title>
        <authorList>
            <person name="Tang P."/>
            <person name="Han J."/>
            <person name="Zhang C."/>
            <person name="Tang P."/>
            <person name="Qi F."/>
            <person name="Zhang K."/>
            <person name="Liang L."/>
        </authorList>
    </citation>
    <scope>NUCLEOTIDE SEQUENCE</scope>
    <source>
        <strain evidence="3">YMF1.00683</strain>
    </source>
</reference>
<feature type="region of interest" description="Disordered" evidence="1">
    <location>
        <begin position="565"/>
        <end position="590"/>
    </location>
</feature>
<keyword evidence="4" id="KW-1185">Reference proteome</keyword>
<evidence type="ECO:0000259" key="2">
    <source>
        <dbReference type="PROSITE" id="PS51159"/>
    </source>
</evidence>
<dbReference type="PROSITE" id="PS51159">
    <property type="entry name" value="CBM21"/>
    <property type="match status" value="1"/>
</dbReference>
<gene>
    <name evidence="3" type="ORF">O9K51_03112</name>
</gene>
<feature type="compositionally biased region" description="Polar residues" evidence="1">
    <location>
        <begin position="301"/>
        <end position="321"/>
    </location>
</feature>
<feature type="region of interest" description="Disordered" evidence="1">
    <location>
        <begin position="1"/>
        <end position="43"/>
    </location>
</feature>
<comment type="caution">
    <text evidence="3">The sequence shown here is derived from an EMBL/GenBank/DDBJ whole genome shotgun (WGS) entry which is preliminary data.</text>
</comment>
<dbReference type="InterPro" id="IPR038175">
    <property type="entry name" value="CBM21_dom_sf"/>
</dbReference>
<protein>
    <submittedName>
        <fullName evidence="3">Carbohydrate-binding module family 21</fullName>
    </submittedName>
</protein>
<dbReference type="AlphaFoldDB" id="A0AB34G2B3"/>
<feature type="region of interest" description="Disordered" evidence="1">
    <location>
        <begin position="300"/>
        <end position="377"/>
    </location>
</feature>
<feature type="region of interest" description="Disordered" evidence="1">
    <location>
        <begin position="236"/>
        <end position="281"/>
    </location>
</feature>
<dbReference type="GO" id="GO:0008157">
    <property type="term" value="F:protein phosphatase 1 binding"/>
    <property type="evidence" value="ECO:0007669"/>
    <property type="project" value="TreeGrafter"/>
</dbReference>
<feature type="domain" description="CBM21" evidence="2">
    <location>
        <begin position="110"/>
        <end position="226"/>
    </location>
</feature>
<evidence type="ECO:0000313" key="3">
    <source>
        <dbReference type="EMBL" id="KAJ6444716.1"/>
    </source>
</evidence>
<dbReference type="InterPro" id="IPR050782">
    <property type="entry name" value="PP1_regulatory_subunit_3"/>
</dbReference>